<evidence type="ECO:0000313" key="16">
    <source>
        <dbReference type="RefSeq" id="XP_022969777.1"/>
    </source>
</evidence>
<keyword evidence="10" id="KW-1015">Disulfide bond</keyword>
<comment type="subcellular location">
    <subcellularLocation>
        <location evidence="1">Membrane</location>
        <topology evidence="1">Single-pass type I membrane protein</topology>
    </subcellularLocation>
</comment>
<feature type="chain" id="PRO_5026886374" evidence="13">
    <location>
        <begin position="25"/>
        <end position="227"/>
    </location>
</feature>
<dbReference type="PANTHER" id="PTHR33021:SF350">
    <property type="entry name" value="UCLACYANIN-2"/>
    <property type="match status" value="1"/>
</dbReference>
<evidence type="ECO:0000256" key="4">
    <source>
        <dbReference type="ARBA" id="ARBA00022723"/>
    </source>
</evidence>
<evidence type="ECO:0000256" key="10">
    <source>
        <dbReference type="ARBA" id="ARBA00023157"/>
    </source>
</evidence>
<keyword evidence="6" id="KW-0249">Electron transport</keyword>
<feature type="region of interest" description="Disordered" evidence="12">
    <location>
        <begin position="150"/>
        <end position="202"/>
    </location>
</feature>
<dbReference type="PROSITE" id="PS51485">
    <property type="entry name" value="PHYTOCYANIN"/>
    <property type="match status" value="1"/>
</dbReference>
<evidence type="ECO:0000256" key="3">
    <source>
        <dbReference type="ARBA" id="ARBA00022692"/>
    </source>
</evidence>
<dbReference type="InterPro" id="IPR008972">
    <property type="entry name" value="Cupredoxin"/>
</dbReference>
<dbReference type="GeneID" id="111468880"/>
<dbReference type="Pfam" id="PF02298">
    <property type="entry name" value="Cu_bind_like"/>
    <property type="match status" value="1"/>
</dbReference>
<evidence type="ECO:0000256" key="13">
    <source>
        <dbReference type="SAM" id="SignalP"/>
    </source>
</evidence>
<feature type="domain" description="Phytocyanin" evidence="14">
    <location>
        <begin position="26"/>
        <end position="125"/>
    </location>
</feature>
<dbReference type="GO" id="GO:0009055">
    <property type="term" value="F:electron transfer activity"/>
    <property type="evidence" value="ECO:0007669"/>
    <property type="project" value="InterPro"/>
</dbReference>
<evidence type="ECO:0000256" key="11">
    <source>
        <dbReference type="ARBA" id="ARBA00023180"/>
    </source>
</evidence>
<keyword evidence="9" id="KW-0472">Membrane</keyword>
<organism evidence="15 16">
    <name type="scientific">Cucurbita maxima</name>
    <name type="common">Pumpkin</name>
    <name type="synonym">Winter squash</name>
    <dbReference type="NCBI Taxonomy" id="3661"/>
    <lineage>
        <taxon>Eukaryota</taxon>
        <taxon>Viridiplantae</taxon>
        <taxon>Streptophyta</taxon>
        <taxon>Embryophyta</taxon>
        <taxon>Tracheophyta</taxon>
        <taxon>Spermatophyta</taxon>
        <taxon>Magnoliopsida</taxon>
        <taxon>eudicotyledons</taxon>
        <taxon>Gunneridae</taxon>
        <taxon>Pentapetalae</taxon>
        <taxon>rosids</taxon>
        <taxon>fabids</taxon>
        <taxon>Cucurbitales</taxon>
        <taxon>Cucurbitaceae</taxon>
        <taxon>Cucurbiteae</taxon>
        <taxon>Cucurbita</taxon>
    </lineage>
</organism>
<name>A0A6J1HX93_CUCMA</name>
<proteinExistence type="predicted"/>
<dbReference type="GO" id="GO:0005886">
    <property type="term" value="C:plasma membrane"/>
    <property type="evidence" value="ECO:0007669"/>
    <property type="project" value="TreeGrafter"/>
</dbReference>
<dbReference type="GO" id="GO:0009610">
    <property type="term" value="P:response to symbiotic fungus"/>
    <property type="evidence" value="ECO:0007669"/>
    <property type="project" value="UniProtKB-ARBA"/>
</dbReference>
<feature type="compositionally biased region" description="Low complexity" evidence="12">
    <location>
        <begin position="159"/>
        <end position="169"/>
    </location>
</feature>
<dbReference type="OrthoDB" id="687943at2759"/>
<feature type="signal peptide" evidence="13">
    <location>
        <begin position="1"/>
        <end position="24"/>
    </location>
</feature>
<protein>
    <submittedName>
        <fullName evidence="16">Cucumber peeling cupredoxin-like</fullName>
    </submittedName>
</protein>
<evidence type="ECO:0000256" key="9">
    <source>
        <dbReference type="ARBA" id="ARBA00023136"/>
    </source>
</evidence>
<dbReference type="PANTHER" id="PTHR33021">
    <property type="entry name" value="BLUE COPPER PROTEIN"/>
    <property type="match status" value="1"/>
</dbReference>
<keyword evidence="7" id="KW-1133">Transmembrane helix</keyword>
<dbReference type="Proteomes" id="UP000504608">
    <property type="component" value="Unplaced"/>
</dbReference>
<evidence type="ECO:0000256" key="12">
    <source>
        <dbReference type="SAM" id="MobiDB-lite"/>
    </source>
</evidence>
<dbReference type="FunFam" id="2.60.40.420:FF:000067">
    <property type="entry name" value="Cupredoxin superfamily protein"/>
    <property type="match status" value="1"/>
</dbReference>
<dbReference type="KEGG" id="cmax:111468880"/>
<keyword evidence="5 13" id="KW-0732">Signal</keyword>
<dbReference type="InterPro" id="IPR039391">
    <property type="entry name" value="Phytocyanin-like"/>
</dbReference>
<keyword evidence="11" id="KW-0325">Glycoprotein</keyword>
<evidence type="ECO:0000259" key="14">
    <source>
        <dbReference type="PROSITE" id="PS51485"/>
    </source>
</evidence>
<keyword evidence="15" id="KW-1185">Reference proteome</keyword>
<evidence type="ECO:0000256" key="6">
    <source>
        <dbReference type="ARBA" id="ARBA00022982"/>
    </source>
</evidence>
<gene>
    <name evidence="16" type="primary">LOC111468880</name>
</gene>
<evidence type="ECO:0000256" key="7">
    <source>
        <dbReference type="ARBA" id="ARBA00022989"/>
    </source>
</evidence>
<dbReference type="CDD" id="cd04216">
    <property type="entry name" value="Phytocyanin"/>
    <property type="match status" value="1"/>
</dbReference>
<keyword evidence="2" id="KW-0813">Transport</keyword>
<accession>A0A6J1HX93</accession>
<dbReference type="Gene3D" id="2.60.40.420">
    <property type="entry name" value="Cupredoxins - blue copper proteins"/>
    <property type="match status" value="1"/>
</dbReference>
<dbReference type="AlphaFoldDB" id="A0A6J1HX93"/>
<evidence type="ECO:0000256" key="8">
    <source>
        <dbReference type="ARBA" id="ARBA00023008"/>
    </source>
</evidence>
<dbReference type="RefSeq" id="XP_022969777.1">
    <property type="nucleotide sequence ID" value="XM_023114009.1"/>
</dbReference>
<reference evidence="16" key="1">
    <citation type="submission" date="2025-08" db="UniProtKB">
        <authorList>
            <consortium name="RefSeq"/>
        </authorList>
    </citation>
    <scope>IDENTIFICATION</scope>
    <source>
        <tissue evidence="16">Young leaves</tissue>
    </source>
</reference>
<sequence length="227" mass="23892">MADLSRLLFFFLVVPIFLVHEVSAITNHTVGDRSGWTTGVDYSSWASGKTFFVGDFLVFRYKKGVHNVLDVDVSTFSKCAKPKDQRPLNTGNDFVPLTLPGFKWFISTIGHDCKSGQKLIISVENPPPPASVPQFAHPLSTLPSALVPAQPIPMPPASSPSAQSPAQNQTTPQLPIVPAPSQNIPPSHLPGPSATAPPPSGAAAKSPVSAYLGVLGVVAAVLGSIII</sequence>
<dbReference type="GO" id="GO:0046872">
    <property type="term" value="F:metal ion binding"/>
    <property type="evidence" value="ECO:0007669"/>
    <property type="project" value="UniProtKB-KW"/>
</dbReference>
<keyword evidence="8" id="KW-0186">Copper</keyword>
<keyword evidence="3" id="KW-0812">Transmembrane</keyword>
<dbReference type="SUPFAM" id="SSF49503">
    <property type="entry name" value="Cupredoxins"/>
    <property type="match status" value="1"/>
</dbReference>
<evidence type="ECO:0000256" key="1">
    <source>
        <dbReference type="ARBA" id="ARBA00004479"/>
    </source>
</evidence>
<keyword evidence="4" id="KW-0479">Metal-binding</keyword>
<evidence type="ECO:0000256" key="2">
    <source>
        <dbReference type="ARBA" id="ARBA00022448"/>
    </source>
</evidence>
<evidence type="ECO:0000256" key="5">
    <source>
        <dbReference type="ARBA" id="ARBA00022729"/>
    </source>
</evidence>
<evidence type="ECO:0000313" key="15">
    <source>
        <dbReference type="Proteomes" id="UP000504608"/>
    </source>
</evidence>
<dbReference type="InterPro" id="IPR003245">
    <property type="entry name" value="Phytocyanin_dom"/>
</dbReference>